<reference evidence="9 10" key="1">
    <citation type="submission" date="2020-07" db="EMBL/GenBank/DDBJ databases">
        <authorList>
            <person name="Feng X."/>
        </authorList>
    </citation>
    <scope>NUCLEOTIDE SEQUENCE [LARGE SCALE GENOMIC DNA]</scope>
    <source>
        <strain evidence="9 10">JCM23202</strain>
    </source>
</reference>
<dbReference type="Gene3D" id="3.30.420.270">
    <property type="match status" value="1"/>
</dbReference>
<accession>A0A7X1E7Q8</accession>
<keyword evidence="3" id="KW-1003">Cell membrane</keyword>
<gene>
    <name evidence="9" type="ORF">H5P27_05660</name>
</gene>
<dbReference type="RefSeq" id="WP_185659399.1">
    <property type="nucleotide sequence ID" value="NZ_CAWPOO010000006.1"/>
</dbReference>
<evidence type="ECO:0000313" key="9">
    <source>
        <dbReference type="EMBL" id="MBC2605524.1"/>
    </source>
</evidence>
<evidence type="ECO:0000256" key="4">
    <source>
        <dbReference type="ARBA" id="ARBA00022692"/>
    </source>
</evidence>
<dbReference type="Pfam" id="PF02472">
    <property type="entry name" value="ExbD"/>
    <property type="match status" value="1"/>
</dbReference>
<dbReference type="PANTHER" id="PTHR30558:SF13">
    <property type="entry name" value="BIOPOLYMER TRANSPORT PROTEIN EXBD2"/>
    <property type="match status" value="1"/>
</dbReference>
<evidence type="ECO:0000313" key="10">
    <source>
        <dbReference type="Proteomes" id="UP000526501"/>
    </source>
</evidence>
<evidence type="ECO:0000256" key="2">
    <source>
        <dbReference type="ARBA" id="ARBA00005811"/>
    </source>
</evidence>
<proteinExistence type="inferred from homology"/>
<keyword evidence="6 8" id="KW-0472">Membrane</keyword>
<evidence type="ECO:0000256" key="7">
    <source>
        <dbReference type="RuleBase" id="RU003879"/>
    </source>
</evidence>
<keyword evidence="5 8" id="KW-1133">Transmembrane helix</keyword>
<dbReference type="GO" id="GO:0005886">
    <property type="term" value="C:plasma membrane"/>
    <property type="evidence" value="ECO:0007669"/>
    <property type="project" value="UniProtKB-SubCell"/>
</dbReference>
<evidence type="ECO:0000256" key="5">
    <source>
        <dbReference type="ARBA" id="ARBA00022989"/>
    </source>
</evidence>
<keyword evidence="10" id="KW-1185">Reference proteome</keyword>
<organism evidence="9 10">
    <name type="scientific">Pelagicoccus albus</name>
    <dbReference type="NCBI Taxonomy" id="415222"/>
    <lineage>
        <taxon>Bacteria</taxon>
        <taxon>Pseudomonadati</taxon>
        <taxon>Verrucomicrobiota</taxon>
        <taxon>Opitutia</taxon>
        <taxon>Puniceicoccales</taxon>
        <taxon>Pelagicoccaceae</taxon>
        <taxon>Pelagicoccus</taxon>
    </lineage>
</organism>
<dbReference type="AlphaFoldDB" id="A0A7X1E7Q8"/>
<evidence type="ECO:0000256" key="8">
    <source>
        <dbReference type="SAM" id="Phobius"/>
    </source>
</evidence>
<feature type="transmembrane region" description="Helical" evidence="8">
    <location>
        <begin position="21"/>
        <end position="40"/>
    </location>
</feature>
<dbReference type="PANTHER" id="PTHR30558">
    <property type="entry name" value="EXBD MEMBRANE COMPONENT OF PMF-DRIVEN MACROMOLECULE IMPORT SYSTEM"/>
    <property type="match status" value="1"/>
</dbReference>
<keyword evidence="4 7" id="KW-0812">Transmembrane</keyword>
<dbReference type="Proteomes" id="UP000526501">
    <property type="component" value="Unassembled WGS sequence"/>
</dbReference>
<evidence type="ECO:0000256" key="1">
    <source>
        <dbReference type="ARBA" id="ARBA00004162"/>
    </source>
</evidence>
<comment type="subcellular location">
    <subcellularLocation>
        <location evidence="1">Cell membrane</location>
        <topology evidence="1">Single-pass membrane protein</topology>
    </subcellularLocation>
    <subcellularLocation>
        <location evidence="7">Cell membrane</location>
        <topology evidence="7">Single-pass type II membrane protein</topology>
    </subcellularLocation>
</comment>
<dbReference type="InterPro" id="IPR003400">
    <property type="entry name" value="ExbD"/>
</dbReference>
<dbReference type="GO" id="GO:0022857">
    <property type="term" value="F:transmembrane transporter activity"/>
    <property type="evidence" value="ECO:0007669"/>
    <property type="project" value="InterPro"/>
</dbReference>
<name>A0A7X1E7Q8_9BACT</name>
<sequence>MMKNKKSASSSEAAGDINISPLIDMVFILLIFFIVTTVFVKEPGVEIQKPSAVNSLDLPKNVILIAVTDQNNIFYGGRDYGLGGIRSQVRRVLAGNENYPVIIQADQNAQAGTVVRLVDECKLAKANQIYVSTLN</sequence>
<comment type="similarity">
    <text evidence="2 7">Belongs to the ExbD/TolR family.</text>
</comment>
<dbReference type="GO" id="GO:0015031">
    <property type="term" value="P:protein transport"/>
    <property type="evidence" value="ECO:0007669"/>
    <property type="project" value="UniProtKB-KW"/>
</dbReference>
<keyword evidence="7" id="KW-0653">Protein transport</keyword>
<evidence type="ECO:0000256" key="3">
    <source>
        <dbReference type="ARBA" id="ARBA00022475"/>
    </source>
</evidence>
<comment type="caution">
    <text evidence="9">The sequence shown here is derived from an EMBL/GenBank/DDBJ whole genome shotgun (WGS) entry which is preliminary data.</text>
</comment>
<keyword evidence="7" id="KW-0813">Transport</keyword>
<dbReference type="EMBL" id="JACHVC010000006">
    <property type="protein sequence ID" value="MBC2605524.1"/>
    <property type="molecule type" value="Genomic_DNA"/>
</dbReference>
<protein>
    <submittedName>
        <fullName evidence="9">Biopolymer transporter ExbD</fullName>
    </submittedName>
</protein>
<evidence type="ECO:0000256" key="6">
    <source>
        <dbReference type="ARBA" id="ARBA00023136"/>
    </source>
</evidence>